<gene>
    <name evidence="2" type="ORF">NDU88_006396</name>
</gene>
<proteinExistence type="predicted"/>
<name>A0AAV7N0T8_PLEWA</name>
<accession>A0AAV7N0T8</accession>
<evidence type="ECO:0000313" key="2">
    <source>
        <dbReference type="EMBL" id="KAJ1109027.1"/>
    </source>
</evidence>
<evidence type="ECO:0000313" key="3">
    <source>
        <dbReference type="Proteomes" id="UP001066276"/>
    </source>
</evidence>
<evidence type="ECO:0000256" key="1">
    <source>
        <dbReference type="SAM" id="MobiDB-lite"/>
    </source>
</evidence>
<dbReference type="AlphaFoldDB" id="A0AAV7N0T8"/>
<dbReference type="Proteomes" id="UP001066276">
    <property type="component" value="Chromosome 9"/>
</dbReference>
<protein>
    <submittedName>
        <fullName evidence="2">Uncharacterized protein</fullName>
    </submittedName>
</protein>
<sequence>MSPDGTRCAQMRFAQLAESLERAYQGACSRLVDGRPDFDLASLLQRWSVTKEPPVREHKKKKEPKTTGWKRVPMTGYSSTENAKDGLNCRASS</sequence>
<keyword evidence="3" id="KW-1185">Reference proteome</keyword>
<feature type="region of interest" description="Disordered" evidence="1">
    <location>
        <begin position="51"/>
        <end position="93"/>
    </location>
</feature>
<organism evidence="2 3">
    <name type="scientific">Pleurodeles waltl</name>
    <name type="common">Iberian ribbed newt</name>
    <dbReference type="NCBI Taxonomy" id="8319"/>
    <lineage>
        <taxon>Eukaryota</taxon>
        <taxon>Metazoa</taxon>
        <taxon>Chordata</taxon>
        <taxon>Craniata</taxon>
        <taxon>Vertebrata</taxon>
        <taxon>Euteleostomi</taxon>
        <taxon>Amphibia</taxon>
        <taxon>Batrachia</taxon>
        <taxon>Caudata</taxon>
        <taxon>Salamandroidea</taxon>
        <taxon>Salamandridae</taxon>
        <taxon>Pleurodelinae</taxon>
        <taxon>Pleurodeles</taxon>
    </lineage>
</organism>
<reference evidence="2" key="1">
    <citation type="journal article" date="2022" name="bioRxiv">
        <title>Sequencing and chromosome-scale assembly of the giantPleurodeles waltlgenome.</title>
        <authorList>
            <person name="Brown T."/>
            <person name="Elewa A."/>
            <person name="Iarovenko S."/>
            <person name="Subramanian E."/>
            <person name="Araus A.J."/>
            <person name="Petzold A."/>
            <person name="Susuki M."/>
            <person name="Suzuki K.-i.T."/>
            <person name="Hayashi T."/>
            <person name="Toyoda A."/>
            <person name="Oliveira C."/>
            <person name="Osipova E."/>
            <person name="Leigh N.D."/>
            <person name="Simon A."/>
            <person name="Yun M.H."/>
        </authorList>
    </citation>
    <scope>NUCLEOTIDE SEQUENCE</scope>
    <source>
        <strain evidence="2">20211129_DDA</strain>
        <tissue evidence="2">Liver</tissue>
    </source>
</reference>
<dbReference type="EMBL" id="JANPWB010000013">
    <property type="protein sequence ID" value="KAJ1109027.1"/>
    <property type="molecule type" value="Genomic_DNA"/>
</dbReference>
<comment type="caution">
    <text evidence="2">The sequence shown here is derived from an EMBL/GenBank/DDBJ whole genome shotgun (WGS) entry which is preliminary data.</text>
</comment>